<dbReference type="EMBL" id="JAZHXI010000011">
    <property type="protein sequence ID" value="KAL2066637.1"/>
    <property type="molecule type" value="Genomic_DNA"/>
</dbReference>
<evidence type="ECO:0000256" key="2">
    <source>
        <dbReference type="ARBA" id="ARBA00022963"/>
    </source>
</evidence>
<dbReference type="PROSITE" id="PS51635">
    <property type="entry name" value="PNPLA"/>
    <property type="match status" value="1"/>
</dbReference>
<keyword evidence="1 4" id="KW-0378">Hydrolase</keyword>
<feature type="short sequence motif" description="DGA/G" evidence="4">
    <location>
        <begin position="401"/>
        <end position="403"/>
    </location>
</feature>
<feature type="compositionally biased region" description="Polar residues" evidence="5">
    <location>
        <begin position="192"/>
        <end position="214"/>
    </location>
</feature>
<protein>
    <recommendedName>
        <fullName evidence="6">PNPLA domain-containing protein</fullName>
    </recommendedName>
</protein>
<dbReference type="Proteomes" id="UP001595075">
    <property type="component" value="Unassembled WGS sequence"/>
</dbReference>
<evidence type="ECO:0000313" key="7">
    <source>
        <dbReference type="EMBL" id="KAL2066637.1"/>
    </source>
</evidence>
<organism evidence="7 8">
    <name type="scientific">Oculimacula yallundae</name>
    <dbReference type="NCBI Taxonomy" id="86028"/>
    <lineage>
        <taxon>Eukaryota</taxon>
        <taxon>Fungi</taxon>
        <taxon>Dikarya</taxon>
        <taxon>Ascomycota</taxon>
        <taxon>Pezizomycotina</taxon>
        <taxon>Leotiomycetes</taxon>
        <taxon>Helotiales</taxon>
        <taxon>Ploettnerulaceae</taxon>
        <taxon>Oculimacula</taxon>
    </lineage>
</organism>
<feature type="region of interest" description="Disordered" evidence="5">
    <location>
        <begin position="1"/>
        <end position="87"/>
    </location>
</feature>
<sequence>MSLSNGSLPTQDVEVQPIAPLAFDRPDNGPQVLPREPHNPNLLAANLNIPRRGAQQSKDDHDLSYGGNHSIGGSEGSDRASESTEWQQEGPLGDYVKIWRRNFILTLGIQACYSLTPAANRNTDGGGVRGYCQLLILSTLMEKVAALERAKRDEYGALVKSSFHPITLEEVRQKKLSVQGIVTRAKTEDVVNGSTNGQRIPNGHTNEQESGTDISSDEESYTQFYPYHYFDWIAGTSTGGLNAIMLGRLRMSVDECLKDYADLAEKVFGKPRWASYRLSPFFWPCAKYSGDRLRDVVKEVVEKHIYQGEGYAFAMNKDMCRTVVIAMKKNIKGHEMAHLFRSYDHSRRRKATVENREDFNPNPIETLGHADSSLIWEVARATSAAPTYFNTIKISEDEYGDGGFGQNNPSQRIFWEVSQMNNNFDFANTLSVSIGTGISRFTRYQNGVFRRPLGWLNAAKKVSTDCEAGHHDMGNITNCGRKYKYYRFNVPEKATDPKMPKASKLQLLKSKTRGLFGHNGQSLDRGLGKIKLDEWKPRGIWRKESTQEEIERVTREYVEDPEIDKQLDEIAEEMVKHRRARARTTRWAAYALGVKYECPVLRVRCPDETWTEQSELRRHLIDDHGYSTGTPYAERLIEQAIAAGKYFEYHH</sequence>
<evidence type="ECO:0000256" key="5">
    <source>
        <dbReference type="SAM" id="MobiDB-lite"/>
    </source>
</evidence>
<dbReference type="Pfam" id="PF01734">
    <property type="entry name" value="Patatin"/>
    <property type="match status" value="1"/>
</dbReference>
<feature type="region of interest" description="Disordered" evidence="5">
    <location>
        <begin position="192"/>
        <end position="215"/>
    </location>
</feature>
<dbReference type="InterPro" id="IPR002641">
    <property type="entry name" value="PNPLA_dom"/>
</dbReference>
<keyword evidence="2 4" id="KW-0442">Lipid degradation</keyword>
<keyword evidence="8" id="KW-1185">Reference proteome</keyword>
<dbReference type="SUPFAM" id="SSF52151">
    <property type="entry name" value="FabD/lysophospholipase-like"/>
    <property type="match status" value="1"/>
</dbReference>
<keyword evidence="3 4" id="KW-0443">Lipid metabolism</keyword>
<name>A0ABR4C9K9_9HELO</name>
<dbReference type="InterPro" id="IPR016035">
    <property type="entry name" value="Acyl_Trfase/lysoPLipase"/>
</dbReference>
<feature type="domain" description="PNPLA" evidence="6">
    <location>
        <begin position="189"/>
        <end position="414"/>
    </location>
</feature>
<feature type="compositionally biased region" description="Polar residues" evidence="5">
    <location>
        <begin position="1"/>
        <end position="10"/>
    </location>
</feature>
<evidence type="ECO:0000259" key="6">
    <source>
        <dbReference type="PROSITE" id="PS51635"/>
    </source>
</evidence>
<feature type="active site" description="Proton acceptor" evidence="4">
    <location>
        <position position="401"/>
    </location>
</feature>
<comment type="caution">
    <text evidence="7">The sequence shown here is derived from an EMBL/GenBank/DDBJ whole genome shotgun (WGS) entry which is preliminary data.</text>
</comment>
<evidence type="ECO:0000256" key="4">
    <source>
        <dbReference type="PROSITE-ProRule" id="PRU01161"/>
    </source>
</evidence>
<evidence type="ECO:0000256" key="1">
    <source>
        <dbReference type="ARBA" id="ARBA00022801"/>
    </source>
</evidence>
<dbReference type="Gene3D" id="3.40.1090.10">
    <property type="entry name" value="Cytosolic phospholipase A2 catalytic domain"/>
    <property type="match status" value="1"/>
</dbReference>
<comment type="caution">
    <text evidence="4">Lacks conserved residue(s) required for the propagation of feature annotation.</text>
</comment>
<evidence type="ECO:0000313" key="8">
    <source>
        <dbReference type="Proteomes" id="UP001595075"/>
    </source>
</evidence>
<feature type="short sequence motif" description="GXSXG" evidence="4">
    <location>
        <begin position="235"/>
        <end position="239"/>
    </location>
</feature>
<evidence type="ECO:0000256" key="3">
    <source>
        <dbReference type="ARBA" id="ARBA00023098"/>
    </source>
</evidence>
<proteinExistence type="predicted"/>
<feature type="active site" description="Nucleophile" evidence="4">
    <location>
        <position position="237"/>
    </location>
</feature>
<dbReference type="PANTHER" id="PTHR24185">
    <property type="entry name" value="CALCIUM-INDEPENDENT PHOSPHOLIPASE A2-GAMMA"/>
    <property type="match status" value="1"/>
</dbReference>
<reference evidence="7 8" key="1">
    <citation type="journal article" date="2024" name="Commun. Biol.">
        <title>Comparative genomic analysis of thermophilic fungi reveals convergent evolutionary adaptations and gene losses.</title>
        <authorList>
            <person name="Steindorff A.S."/>
            <person name="Aguilar-Pontes M.V."/>
            <person name="Robinson A.J."/>
            <person name="Andreopoulos B."/>
            <person name="LaButti K."/>
            <person name="Kuo A."/>
            <person name="Mondo S."/>
            <person name="Riley R."/>
            <person name="Otillar R."/>
            <person name="Haridas S."/>
            <person name="Lipzen A."/>
            <person name="Grimwood J."/>
            <person name="Schmutz J."/>
            <person name="Clum A."/>
            <person name="Reid I.D."/>
            <person name="Moisan M.C."/>
            <person name="Butler G."/>
            <person name="Nguyen T.T.M."/>
            <person name="Dewar K."/>
            <person name="Conant G."/>
            <person name="Drula E."/>
            <person name="Henrissat B."/>
            <person name="Hansel C."/>
            <person name="Singer S."/>
            <person name="Hutchinson M.I."/>
            <person name="de Vries R.P."/>
            <person name="Natvig D.O."/>
            <person name="Powell A.J."/>
            <person name="Tsang A."/>
            <person name="Grigoriev I.V."/>
        </authorList>
    </citation>
    <scope>NUCLEOTIDE SEQUENCE [LARGE SCALE GENOMIC DNA]</scope>
    <source>
        <strain evidence="7 8">CBS 494.80</strain>
    </source>
</reference>
<accession>A0ABR4C9K9</accession>
<gene>
    <name evidence="7" type="ORF">VTL71DRAFT_2708</name>
</gene>
<dbReference type="PANTHER" id="PTHR24185:SF1">
    <property type="entry name" value="CALCIUM-INDEPENDENT PHOSPHOLIPASE A2-GAMMA"/>
    <property type="match status" value="1"/>
</dbReference>